<evidence type="ECO:0000313" key="3">
    <source>
        <dbReference type="Proteomes" id="UP000663891"/>
    </source>
</evidence>
<proteinExistence type="predicted"/>
<accession>A0A813RVM6</accession>
<evidence type="ECO:0000313" key="2">
    <source>
        <dbReference type="EMBL" id="CAF0785780.1"/>
    </source>
</evidence>
<protein>
    <submittedName>
        <fullName evidence="2">Uncharacterized protein</fullName>
    </submittedName>
</protein>
<dbReference type="Proteomes" id="UP000663891">
    <property type="component" value="Unassembled WGS sequence"/>
</dbReference>
<keyword evidence="1" id="KW-1133">Transmembrane helix</keyword>
<name>A0A813RVM6_9BILA</name>
<gene>
    <name evidence="2" type="ORF">VCS650_LOCUS3197</name>
</gene>
<dbReference type="AlphaFoldDB" id="A0A813RVM6"/>
<comment type="caution">
    <text evidence="2">The sequence shown here is derived from an EMBL/GenBank/DDBJ whole genome shotgun (WGS) entry which is preliminary data.</text>
</comment>
<evidence type="ECO:0000256" key="1">
    <source>
        <dbReference type="SAM" id="Phobius"/>
    </source>
</evidence>
<sequence>MQEPSIEEDRPEKETILSTKCRFLLWSCVIIPISIMISIVAVVIFIRYQSSFSSNSINYNIGNNNFL</sequence>
<reference evidence="2" key="1">
    <citation type="submission" date="2021-02" db="EMBL/GenBank/DDBJ databases">
        <authorList>
            <person name="Nowell W R."/>
        </authorList>
    </citation>
    <scope>NUCLEOTIDE SEQUENCE</scope>
</reference>
<organism evidence="2 3">
    <name type="scientific">Adineta steineri</name>
    <dbReference type="NCBI Taxonomy" id="433720"/>
    <lineage>
        <taxon>Eukaryota</taxon>
        <taxon>Metazoa</taxon>
        <taxon>Spiralia</taxon>
        <taxon>Gnathifera</taxon>
        <taxon>Rotifera</taxon>
        <taxon>Eurotatoria</taxon>
        <taxon>Bdelloidea</taxon>
        <taxon>Adinetida</taxon>
        <taxon>Adinetidae</taxon>
        <taxon>Adineta</taxon>
    </lineage>
</organism>
<keyword evidence="1" id="KW-0472">Membrane</keyword>
<keyword evidence="1" id="KW-0812">Transmembrane</keyword>
<dbReference type="EMBL" id="CAJNON010000017">
    <property type="protein sequence ID" value="CAF0785780.1"/>
    <property type="molecule type" value="Genomic_DNA"/>
</dbReference>
<feature type="transmembrane region" description="Helical" evidence="1">
    <location>
        <begin position="23"/>
        <end position="46"/>
    </location>
</feature>